<evidence type="ECO:0000256" key="5">
    <source>
        <dbReference type="ARBA" id="ARBA00022692"/>
    </source>
</evidence>
<reference evidence="9" key="1">
    <citation type="journal article" date="2021" name="PeerJ">
        <title>Extensive microbial diversity within the chicken gut microbiome revealed by metagenomics and culture.</title>
        <authorList>
            <person name="Gilroy R."/>
            <person name="Ravi A."/>
            <person name="Getino M."/>
            <person name="Pursley I."/>
            <person name="Horton D.L."/>
            <person name="Alikhan N.F."/>
            <person name="Baker D."/>
            <person name="Gharbi K."/>
            <person name="Hall N."/>
            <person name="Watson M."/>
            <person name="Adriaenssens E.M."/>
            <person name="Foster-Nyarko E."/>
            <person name="Jarju S."/>
            <person name="Secka A."/>
            <person name="Antonio M."/>
            <person name="Oren A."/>
            <person name="Chaudhuri R.R."/>
            <person name="La Ragione R."/>
            <person name="Hildebrand F."/>
            <person name="Pallen M.J."/>
        </authorList>
    </citation>
    <scope>NUCLEOTIDE SEQUENCE</scope>
    <source>
        <strain evidence="9">421</strain>
    </source>
</reference>
<protein>
    <submittedName>
        <fullName evidence="9">AzlC family ABC transporter permease</fullName>
    </submittedName>
</protein>
<feature type="transmembrane region" description="Helical" evidence="8">
    <location>
        <begin position="209"/>
        <end position="227"/>
    </location>
</feature>
<proteinExistence type="inferred from homology"/>
<dbReference type="PANTHER" id="PTHR34979:SF1">
    <property type="entry name" value="INNER MEMBRANE PROTEIN YGAZ"/>
    <property type="match status" value="1"/>
</dbReference>
<evidence type="ECO:0000313" key="9">
    <source>
        <dbReference type="EMBL" id="HIW85867.1"/>
    </source>
</evidence>
<accession>A0A9D1RFW0</accession>
<evidence type="ECO:0000256" key="8">
    <source>
        <dbReference type="SAM" id="Phobius"/>
    </source>
</evidence>
<keyword evidence="4" id="KW-1003">Cell membrane</keyword>
<dbReference type="EMBL" id="DXGE01000023">
    <property type="protein sequence ID" value="HIW85867.1"/>
    <property type="molecule type" value="Genomic_DNA"/>
</dbReference>
<dbReference type="InterPro" id="IPR011606">
    <property type="entry name" value="Brnchd-chn_aa_trnsp_permease"/>
</dbReference>
<keyword evidence="5 8" id="KW-0812">Transmembrane</keyword>
<comment type="subcellular location">
    <subcellularLocation>
        <location evidence="1">Cell membrane</location>
        <topology evidence="1">Multi-pass membrane protein</topology>
    </subcellularLocation>
</comment>
<evidence type="ECO:0000256" key="4">
    <source>
        <dbReference type="ARBA" id="ARBA00022475"/>
    </source>
</evidence>
<dbReference type="Pfam" id="PF03591">
    <property type="entry name" value="AzlC"/>
    <property type="match status" value="1"/>
</dbReference>
<keyword evidence="3" id="KW-0813">Transport</keyword>
<feature type="transmembrane region" description="Helical" evidence="8">
    <location>
        <begin position="187"/>
        <end position="203"/>
    </location>
</feature>
<keyword evidence="6 8" id="KW-1133">Transmembrane helix</keyword>
<evidence type="ECO:0000256" key="1">
    <source>
        <dbReference type="ARBA" id="ARBA00004651"/>
    </source>
</evidence>
<organism evidence="9 10">
    <name type="scientific">Candidatus Eubacterium faecipullorum</name>
    <dbReference type="NCBI Taxonomy" id="2838571"/>
    <lineage>
        <taxon>Bacteria</taxon>
        <taxon>Bacillati</taxon>
        <taxon>Bacillota</taxon>
        <taxon>Clostridia</taxon>
        <taxon>Eubacteriales</taxon>
        <taxon>Eubacteriaceae</taxon>
        <taxon>Eubacterium</taxon>
    </lineage>
</organism>
<dbReference type="AlphaFoldDB" id="A0A9D1RFW0"/>
<keyword evidence="7 8" id="KW-0472">Membrane</keyword>
<evidence type="ECO:0000256" key="2">
    <source>
        <dbReference type="ARBA" id="ARBA00010735"/>
    </source>
</evidence>
<feature type="transmembrane region" description="Helical" evidence="8">
    <location>
        <begin position="161"/>
        <end position="180"/>
    </location>
</feature>
<comment type="caution">
    <text evidence="9">The sequence shown here is derived from an EMBL/GenBank/DDBJ whole genome shotgun (WGS) entry which is preliminary data.</text>
</comment>
<feature type="transmembrane region" description="Helical" evidence="8">
    <location>
        <begin position="16"/>
        <end position="34"/>
    </location>
</feature>
<dbReference type="GO" id="GO:0005886">
    <property type="term" value="C:plasma membrane"/>
    <property type="evidence" value="ECO:0007669"/>
    <property type="project" value="UniProtKB-SubCell"/>
</dbReference>
<gene>
    <name evidence="9" type="ORF">IAA48_05165</name>
</gene>
<comment type="similarity">
    <text evidence="2">Belongs to the AzlC family.</text>
</comment>
<dbReference type="GO" id="GO:1903785">
    <property type="term" value="P:L-valine transmembrane transport"/>
    <property type="evidence" value="ECO:0007669"/>
    <property type="project" value="TreeGrafter"/>
</dbReference>
<evidence type="ECO:0000313" key="10">
    <source>
        <dbReference type="Proteomes" id="UP000824205"/>
    </source>
</evidence>
<sequence>MKNKTATIQYAFKKSLPVLFGYLFLGSAFGIMLYDAGYNWPWAAFISVVVFAGSGQFLLVSLLSSAASIPTVAFMTLFINSRHMFYGLSLIDKFKAGGWRYPFMIFSLTDETYSVNVSIQSVPKDVDEPHARYLIGELDHLYWILGSVLGSLLGQSLPVDFTGIDFSMTALFTVIFIDLLIDTKNRICGAVGIFCAFICLMIFGADNFLLPALVLTVILLVSARPFLGKKEVAE</sequence>
<dbReference type="PANTHER" id="PTHR34979">
    <property type="entry name" value="INNER MEMBRANE PROTEIN YGAZ"/>
    <property type="match status" value="1"/>
</dbReference>
<evidence type="ECO:0000256" key="3">
    <source>
        <dbReference type="ARBA" id="ARBA00022448"/>
    </source>
</evidence>
<name>A0A9D1RFW0_9FIRM</name>
<evidence type="ECO:0000256" key="7">
    <source>
        <dbReference type="ARBA" id="ARBA00023136"/>
    </source>
</evidence>
<reference evidence="9" key="2">
    <citation type="submission" date="2021-04" db="EMBL/GenBank/DDBJ databases">
        <authorList>
            <person name="Gilroy R."/>
        </authorList>
    </citation>
    <scope>NUCLEOTIDE SEQUENCE</scope>
    <source>
        <strain evidence="9">421</strain>
    </source>
</reference>
<dbReference type="Proteomes" id="UP000824205">
    <property type="component" value="Unassembled WGS sequence"/>
</dbReference>
<evidence type="ECO:0000256" key="6">
    <source>
        <dbReference type="ARBA" id="ARBA00022989"/>
    </source>
</evidence>